<evidence type="ECO:0000256" key="1">
    <source>
        <dbReference type="SAM" id="MobiDB-lite"/>
    </source>
</evidence>
<feature type="compositionally biased region" description="Basic and acidic residues" evidence="1">
    <location>
        <begin position="2271"/>
        <end position="2284"/>
    </location>
</feature>
<dbReference type="PANTHER" id="PTHR35478:SF1">
    <property type="entry name" value="ZINC FINGER FYVE DOMAIN-CONTAINING PROTEIN 26"/>
    <property type="match status" value="1"/>
</dbReference>
<feature type="region of interest" description="Disordered" evidence="1">
    <location>
        <begin position="1322"/>
        <end position="1341"/>
    </location>
</feature>
<feature type="region of interest" description="Disordered" evidence="1">
    <location>
        <begin position="2271"/>
        <end position="2299"/>
    </location>
</feature>
<name>A0ABP1BN88_9BRYO</name>
<feature type="compositionally biased region" description="Polar residues" evidence="1">
    <location>
        <begin position="1468"/>
        <end position="1478"/>
    </location>
</feature>
<keyword evidence="4" id="KW-1185">Reference proteome</keyword>
<dbReference type="EMBL" id="OZ023706">
    <property type="protein sequence ID" value="CAK9877244.1"/>
    <property type="molecule type" value="Genomic_DNA"/>
</dbReference>
<sequence length="2701" mass="298031">MEGKEERMLGGAVVNYLFLSQFELMRATLLSLGERNPRVALDIYRAIVLQVWKLKGIVWSESVPSSAHLAWMCLQELQAMEEKLLDKGDGSHEEVLASGEILDYQLLSRDNWWSLHCQPIYNGIEFLLFMEFLKSIMLENGDAIASDIMGEAIVESGEGGVEREEVGALYGGDKAASVNRAEEDLKDVKKVGLQLMEKIVAAGVDQLNQTLQSVTGCVSGGNREDQENNNENERQVGDKDVERNVHSIEESTTTQTLGGGKDILSGMERKWLLFLTLRHPELLDVLCQNIWRQQQQQSDDLDLPAMVSSGRDFDGSNNSEKAAEEEAASDNPADKTWKLSQLCKDFEMGSVIQKETQHAHLQQIMEDVKIGQLVKAAQHLQYLHEDFGPSESECSDAVTAIFRETKSMEGEEYEHIVMTIHECSLASGSSLICRLVESAQDHILREELQQSKISANELYPPVLERLHQQMQQLRVGKPSSSSASSQESNLQTEEASAAISMYLKEAFRYAHVDGAHILESVVKTALSSIRSGQLQQAADVVAPYPRLQPLVAVMGWDLLRGQTKERRQLMELLWIRRRRQETVGQQLHADSADELSCVEQLCDELCYRLELAYFVAHVNLGKGRLASSARIFSKIGSKSAQEGDDDDDDDDGAPANSFAANLVLERLAMHSPVRVLFDMVPDIKLSDALELVRLQPTGTSNSAAECRHLDLELVHMHFGVQAAVHALTCMQLLGASDGSKNEERQQRANFFLQQLHEHLEAISTPGRRIWMMEIVVLLLCMEEMNVRPSAGKGSSEPEIVQTVVEGHGEGDVGGAMSQKSEQLTAVAFMSNILKLLQQCMPVNNGLDFEANSDSTSDSNGAAAATGALGILRFPGRAAKKAWRHKAERLQCFIDEWEWRLAVLQHLSPLSPQQPWQWGEALAVLHAAPSTLLNMCVQQKQYDLGEETVHRFGLLPEEAATLQLAKWVDDTALTRASTDVDNGVSGAANRSSSTEEGHRFSALCAPLPPLTNALLCIDIAVTSVSSGDMARQLLDRASAVLSQISHLGNKGQGVVEQRQEACIVLVAKRLVLRLLDILEQQKGGSLQAVLSGADMVSGSGTDSSRQVLRQRALAILQQTIEDANSGKRQFLSGKLHNLVKALADEDSDDWTVGQGDRRPLLGAEHSIGVGFGFSAISRQSSKDAAPPAAMSSSGSGDLSGKVAVASSSKGTVKRFLGLLSNKPMAYLSAFILYIATVGDIVDGVDTTHDFNFFKLIYEHPSDLLTRLVFERGSADAAGKVAEIMGADLVHQIISACVPPVYPPLAGKGWACIRKLPTHKVQLPPGQQVDDAHESTGSCSANEHETPQLYPLQLDVVKHLATLSVVRSVLACVFGQSRFMARSNCSNSAHNDTDRLLYDFALEQSERYPPLNRWIQREANSQHLSDSPILSSCKLSDDFKNKEEKRASLKRPRPKEDMDSLSDREEEDAPSSSRFPSSVATWDDESLSLGLDNLDGVSTGTKVSKDPDLRGSYSLMFDWENEAPFAEAVQRLMEEGKLVDALALADRCLHDGAPDSLLQLLIERGEETGGSQSGGNQWQGRVGGHHLYSSSWQYCIRLRNKTLAATLALKYLQRWELDAALDVLTMCSCHLSCTDPIRLEVVRKREVLQQYGRILQADNCFTHWQEVDSLCQIDPEGLALQLAGKGAVSAALDVAETFKLSNELRRELQGRQLVKLLTSDPITGGGPAGGLRFLNSLCEPDDALSVAMAAMEQLPNLQSKQLLVHFFLKRRVGTLSEEEHARLNQLALGLRMLGALPLPWQQRCSALHEHPRLILETLLMGKQLRVASQLLQAFPSLRDDDLVMIYAAKALSSSNVPYERRHQVSSSASSIKPIGHVVPPMRTNFSTGLTSLQKRAFSWAQRDTGNKIISPDSISSRKRKSTGTLPPFQKATWEALAGLPEEPSLTGPTATVENYGRLAPAAMTEEWVLTGDPQKDDAVRSLHRYASAPNFILFKALLELCSGEATAAKAAVDLCITQIKKDLSSDQLPLASFHESAERAFHATNVFVKALTHAQDLLSKLLGEPVNLSSGAEAAAAAVTQGTKNICEEQHSSQVATSKATRGRNTGAESPIQTDLSGAQAQAELWLNRVELLQSLFGSYFPASLDDLVDEGATKQLCDRLISDEHYHLADLTCRKCKIDAFPVWEAWGHALLRIENYAQARVKFKQCLRLHDGDPAPVVRKIVNAMDTGPPAEVFAARSLYVHTVRSVSSSSDDSLSADSYLNVLYMPSFNKQDRSRRSSEDSADSHQAPTMQGNIEECPRTHLDDQRYEESVYYLQEYSRQDLMQFMFQHCHYSDACSLFFPPDGLPPPPLPSPYQTQVPPSSPQRPDPLATEYGSLDELCDLCVGYTAVPALERVIASRIIESSNPDSPVAQHTAAALTRICTYFENHRHFNHLYRFQVLKKDYVAAGLCCIQLFLNSSHQDQALGHLERAKVHFDEGLLARQQAGEGAKVATKAARGKLPSQKLTEEELIKFTARVSVQIDVVRTFGDSEGQPWKHSLFGNPNDADTIRRRCEVAEELVERNFDLAFRIISDFNLTAVHIYAGVAANLAERKKLNQLMELLRNIKGTIDDDDWDQVLGTAINVYAKSRHKERPPNRLIEMLSSSHRKVLACVIWGRLKSAFQIASRSESVSDVQYVAHVAQQSASLAVQDMCKQWLASH</sequence>
<feature type="region of interest" description="Disordered" evidence="1">
    <location>
        <begin position="470"/>
        <end position="490"/>
    </location>
</feature>
<accession>A0ABP1BN88</accession>
<feature type="compositionally biased region" description="Basic and acidic residues" evidence="1">
    <location>
        <begin position="222"/>
        <end position="241"/>
    </location>
</feature>
<feature type="region of interest" description="Disordered" evidence="1">
    <location>
        <begin position="2088"/>
        <end position="2110"/>
    </location>
</feature>
<protein>
    <recommendedName>
        <fullName evidence="2">ZFYVE26-like TPR repeats domain-containing protein</fullName>
    </recommendedName>
</protein>
<feature type="region of interest" description="Disordered" evidence="1">
    <location>
        <begin position="298"/>
        <end position="334"/>
    </location>
</feature>
<evidence type="ECO:0000313" key="4">
    <source>
        <dbReference type="Proteomes" id="UP001497522"/>
    </source>
</evidence>
<dbReference type="PANTHER" id="PTHR35478">
    <property type="entry name" value="ZINC FINGER FYVE DOMAIN PROTEIN"/>
    <property type="match status" value="1"/>
</dbReference>
<evidence type="ECO:0000313" key="3">
    <source>
        <dbReference type="EMBL" id="CAK9877244.1"/>
    </source>
</evidence>
<feature type="region of interest" description="Disordered" evidence="1">
    <location>
        <begin position="1439"/>
        <end position="1478"/>
    </location>
</feature>
<feature type="domain" description="ZFYVE26-like TPR repeats" evidence="2">
    <location>
        <begin position="2579"/>
        <end position="2699"/>
    </location>
</feature>
<feature type="region of interest" description="Disordered" evidence="1">
    <location>
        <begin position="217"/>
        <end position="241"/>
    </location>
</feature>
<organism evidence="3 4">
    <name type="scientific">Sphagnum jensenii</name>
    <dbReference type="NCBI Taxonomy" id="128206"/>
    <lineage>
        <taxon>Eukaryota</taxon>
        <taxon>Viridiplantae</taxon>
        <taxon>Streptophyta</taxon>
        <taxon>Embryophyta</taxon>
        <taxon>Bryophyta</taxon>
        <taxon>Sphagnophytina</taxon>
        <taxon>Sphagnopsida</taxon>
        <taxon>Sphagnales</taxon>
        <taxon>Sphagnaceae</taxon>
        <taxon>Sphagnum</taxon>
    </lineage>
</organism>
<dbReference type="Proteomes" id="UP001497522">
    <property type="component" value="Chromosome 5"/>
</dbReference>
<feature type="compositionally biased region" description="Polar residues" evidence="1">
    <location>
        <begin position="2090"/>
        <end position="2110"/>
    </location>
</feature>
<gene>
    <name evidence="3" type="ORF">CSSPJE1EN2_LOCUS19286</name>
</gene>
<dbReference type="Pfam" id="PF25569">
    <property type="entry name" value="TPR_ZFYVE26"/>
    <property type="match status" value="1"/>
</dbReference>
<feature type="compositionally biased region" description="Basic and acidic residues" evidence="1">
    <location>
        <begin position="1452"/>
        <end position="1461"/>
    </location>
</feature>
<proteinExistence type="predicted"/>
<evidence type="ECO:0000259" key="2">
    <source>
        <dbReference type="Pfam" id="PF25569"/>
    </source>
</evidence>
<feature type="compositionally biased region" description="Low complexity" evidence="1">
    <location>
        <begin position="479"/>
        <end position="488"/>
    </location>
</feature>
<dbReference type="InterPro" id="IPR057946">
    <property type="entry name" value="TPR_ZFYVE26"/>
</dbReference>
<feature type="region of interest" description="Disordered" evidence="1">
    <location>
        <begin position="2349"/>
        <end position="2368"/>
    </location>
</feature>
<reference evidence="3" key="1">
    <citation type="submission" date="2024-03" db="EMBL/GenBank/DDBJ databases">
        <authorList>
            <consortium name="ELIXIR-Norway"/>
            <consortium name="Elixir Norway"/>
        </authorList>
    </citation>
    <scope>NUCLEOTIDE SEQUENCE</scope>
</reference>